<comment type="caution">
    <text evidence="2">The sequence shown here is derived from an EMBL/GenBank/DDBJ whole genome shotgun (WGS) entry which is preliminary data.</text>
</comment>
<reference evidence="2" key="1">
    <citation type="journal article" date="2014" name="Int. J. Syst. Evol. Microbiol.">
        <title>Complete genome sequence of Corynebacterium casei LMG S-19264T (=DSM 44701T), isolated from a smear-ripened cheese.</title>
        <authorList>
            <consortium name="US DOE Joint Genome Institute (JGI-PGF)"/>
            <person name="Walter F."/>
            <person name="Albersmeier A."/>
            <person name="Kalinowski J."/>
            <person name="Ruckert C."/>
        </authorList>
    </citation>
    <scope>NUCLEOTIDE SEQUENCE</scope>
    <source>
        <strain evidence="2">CGMCC 4.7110</strain>
    </source>
</reference>
<gene>
    <name evidence="2" type="ORF">GCM10011578_099960</name>
</gene>
<dbReference type="AlphaFoldDB" id="A0A917XPJ0"/>
<name>A0A917XPJ0_9ACTN</name>
<organism evidence="2 3">
    <name type="scientific">Streptomyces fuscichromogenes</name>
    <dbReference type="NCBI Taxonomy" id="1324013"/>
    <lineage>
        <taxon>Bacteria</taxon>
        <taxon>Bacillati</taxon>
        <taxon>Actinomycetota</taxon>
        <taxon>Actinomycetes</taxon>
        <taxon>Kitasatosporales</taxon>
        <taxon>Streptomycetaceae</taxon>
        <taxon>Streptomyces</taxon>
    </lineage>
</organism>
<evidence type="ECO:0000256" key="1">
    <source>
        <dbReference type="SAM" id="MobiDB-lite"/>
    </source>
</evidence>
<accession>A0A917XPJ0</accession>
<dbReference type="RefSeq" id="WP_189269663.1">
    <property type="nucleotide sequence ID" value="NZ_BMML01000058.1"/>
</dbReference>
<feature type="region of interest" description="Disordered" evidence="1">
    <location>
        <begin position="674"/>
        <end position="709"/>
    </location>
</feature>
<protein>
    <submittedName>
        <fullName evidence="2">Uncharacterized protein</fullName>
    </submittedName>
</protein>
<sequence>MIQTGTELMLGGVWTDVSHRVRTASDMSGTRGRSSWGSEPDPAKYVFSLDNRDGAFSQGYPLSPYYRQLRRNTPVRIFAPATTSHLEILDTTGTVTTPHQAALNIAGDLDLRVEVDINLMDVAANQTIIGKWSATPGERQWLLHVYDGYLRFSFTNASGVASQAFQSVSSFGGSVLRVTFDADNGNGGFTVQFWQADDWSGQWTAVSRPLVGNVLDGVLPTTSGPLTIGVINPTATPDQLPWIGYGHRFQVRRGIKGPVVADLDFRDVPAGATTFTDLAGLPWTLSGGAQVVRRDYRFHGEVSEWPSETDRGDRDSYVTVTAQSMKRRLDTGRDPLKSVLARRVPGYGPRAYWSLEEGTDASRAYSPIDGVRPMTALNMDFAAESTMPASAALPTVNTQNGAVTSRLSGQLPAGGSTTGWSVYWVYRLNSQPSDYASYMSIQGTGTVRDWRLQISSAGSRILGYDANGAAAVSQTIATGSDLFNQWILMRFYASQSGGTVNYGIVWKDIGGDAATVTGSYAGTLGQITSVGSPPNGWNALVDGLALGHLSVWDAISTEAYANPALYGDVLLGYAGEFAIDRIGRLARENNIPVQIRGKRLAGERVGAQAVDTFLNCVRSATTADGGIFLDQRRRPGFLYIAPAALQNQTPKLELTYTQPGHVIGIFKPVNDDQALENDSTVQRQGGSSGRYERTEGPQNVNPPESDEDGIGRYAKQVTLNVYSDDQCEGLATWRVHLGTWDAARFPTLTVDAGAIVDQLPEVADLDVGHVIKLTGVPTKTSFDDLYLLVQGYTETRSRTRWLITFNCVPYGPWVTAVCGLDRTDTTGSTLAAAATATAGTLLVTSEAALWATTAQFPDDFPMDIVVDGERMTLTGVDDTSNPQTFHVTRSVNGVVKEQPEGARVALFKEPFTALTE</sequence>
<keyword evidence="3" id="KW-1185">Reference proteome</keyword>
<feature type="compositionally biased region" description="Polar residues" evidence="1">
    <location>
        <begin position="676"/>
        <end position="685"/>
    </location>
</feature>
<dbReference type="Proteomes" id="UP000653411">
    <property type="component" value="Unassembled WGS sequence"/>
</dbReference>
<dbReference type="EMBL" id="BMML01000058">
    <property type="protein sequence ID" value="GGN46808.1"/>
    <property type="molecule type" value="Genomic_DNA"/>
</dbReference>
<proteinExistence type="predicted"/>
<evidence type="ECO:0000313" key="2">
    <source>
        <dbReference type="EMBL" id="GGN46808.1"/>
    </source>
</evidence>
<evidence type="ECO:0000313" key="3">
    <source>
        <dbReference type="Proteomes" id="UP000653411"/>
    </source>
</evidence>
<reference evidence="2" key="2">
    <citation type="submission" date="2020-09" db="EMBL/GenBank/DDBJ databases">
        <authorList>
            <person name="Sun Q."/>
            <person name="Zhou Y."/>
        </authorList>
    </citation>
    <scope>NUCLEOTIDE SEQUENCE</scope>
    <source>
        <strain evidence="2">CGMCC 4.7110</strain>
    </source>
</reference>